<keyword evidence="8 10" id="KW-0819">tRNA processing</keyword>
<dbReference type="SUPFAM" id="SSF53335">
    <property type="entry name" value="S-adenosyl-L-methionine-dependent methyltransferases"/>
    <property type="match status" value="1"/>
</dbReference>
<dbReference type="GO" id="GO:0030488">
    <property type="term" value="P:tRNA methylation"/>
    <property type="evidence" value="ECO:0007669"/>
    <property type="project" value="UniProtKB-UniRule"/>
</dbReference>
<evidence type="ECO:0000256" key="8">
    <source>
        <dbReference type="ARBA" id="ARBA00022694"/>
    </source>
</evidence>
<keyword evidence="12" id="KW-1185">Reference proteome</keyword>
<dbReference type="PANTHER" id="PTHR21210">
    <property type="entry name" value="TRNA (URACIL-O(2)-)-METHYLTRANSFERASE-RELATED"/>
    <property type="match status" value="1"/>
</dbReference>
<evidence type="ECO:0000256" key="3">
    <source>
        <dbReference type="ARBA" id="ARBA00009056"/>
    </source>
</evidence>
<dbReference type="Pfam" id="PF07757">
    <property type="entry name" value="AdoMet_MTase"/>
    <property type="match status" value="1"/>
</dbReference>
<evidence type="ECO:0000256" key="7">
    <source>
        <dbReference type="ARBA" id="ARBA00022691"/>
    </source>
</evidence>
<evidence type="ECO:0000256" key="2">
    <source>
        <dbReference type="ARBA" id="ARBA00004496"/>
    </source>
</evidence>
<dbReference type="PROSITE" id="PS50103">
    <property type="entry name" value="ZF_C3H1"/>
    <property type="match status" value="1"/>
</dbReference>
<dbReference type="GO" id="GO:0141101">
    <property type="term" value="F:tRNA(Ser) (uridine(44)-2'-O-)-methyltransferase activity"/>
    <property type="evidence" value="ECO:0007669"/>
    <property type="project" value="UniProtKB-EC"/>
</dbReference>
<evidence type="ECO:0000313" key="11">
    <source>
        <dbReference type="EnsemblMetazoa" id="AAEL014096-PB"/>
    </source>
</evidence>
<dbReference type="Proteomes" id="UP000008820">
    <property type="component" value="Chromosome 2"/>
</dbReference>
<reference evidence="11 12" key="1">
    <citation type="submission" date="2017-06" db="EMBL/GenBank/DDBJ databases">
        <title>Aedes aegypti genome working group (AGWG) sequencing and assembly.</title>
        <authorList>
            <consortium name="Aedes aegypti Genome Working Group (AGWG)"/>
            <person name="Matthews B.J."/>
        </authorList>
    </citation>
    <scope>NUCLEOTIDE SEQUENCE [LARGE SCALE GENOMIC DNA]</scope>
    <source>
        <strain evidence="11 12">LVP_AGWG</strain>
    </source>
</reference>
<protein>
    <recommendedName>
        <fullName evidence="10">tRNA (uracil-O(2)-)-methyltransferase</fullName>
        <ecNumber evidence="10">2.1.1.211</ecNumber>
    </recommendedName>
</protein>
<gene>
    <name evidence="11" type="primary">5563748</name>
</gene>
<evidence type="ECO:0000256" key="9">
    <source>
        <dbReference type="ARBA" id="ARBA00047957"/>
    </source>
</evidence>
<sequence length="630" mass="71963">MFDKVLISRQVPGINLECFFRATGIYLFKPHVVNRKLFGASNLHTFSYRYREGDSAELLDVAGLLAGIKEQVAGNLEKVVQNVENACKGQKLQSVQTVDEFDLNKLDFSGQPKDSGFVVINRFLPRNLTVFRPLDVLAVIDFHSHSVSITCLQDAENNLIPKYAFSMQLEQEQLSIRCNNDLNPDEKTSTWLKDVLFQRLLKWVENNMLQATAQPSNRDELISLSLINDLEEYNRLYSELKSKYGTEMVKIWPETTDPRKYVYEDVAIATYLLLLWKQEREELGSDRLQSFVDIGCGNGLLVYILASEGHDGLGIDLRRRKIWDLYPANVKLKEQSIVPSDKALFPDIDWIIGNHSDELSPWIPVLAARSAYRCRYFLLPCCAFEFDGNKFQRQNSGVSQYTDFLRYAREISEVCGFETAVDRLKIPSTKRTCLVGSSRTYDENQFQEYLGKIQTFIDSRVSGSAKGTDLNWSENFRPRESVEKVRNCTKLERSLIDEIVGIVFEALIAKKRMATEFPGRNWNAGGKIGIGDLVSLIPKDKLTSLKSECGGLQTLLKNNHQIFQVLNGCVQLRIPTRQGESSKSAEELAKKSKKQKNPRVVNLKEKPCWFHSNHPDGCPFEEEQCKFKHF</sequence>
<comment type="catalytic activity">
    <reaction evidence="9 10">
        <text>uridine(44) in tRNA(Ser) + S-adenosyl-L-methionine = 2'-O-methyluridine(44) in tRNA(Ser) + S-adenosyl-L-homocysteine + H(+)</text>
        <dbReference type="Rhea" id="RHEA:43100"/>
        <dbReference type="Rhea" id="RHEA-COMP:10339"/>
        <dbReference type="Rhea" id="RHEA-COMP:10340"/>
        <dbReference type="ChEBI" id="CHEBI:15378"/>
        <dbReference type="ChEBI" id="CHEBI:57856"/>
        <dbReference type="ChEBI" id="CHEBI:59789"/>
        <dbReference type="ChEBI" id="CHEBI:65315"/>
        <dbReference type="ChEBI" id="CHEBI:74478"/>
        <dbReference type="EC" id="2.1.1.211"/>
    </reaction>
</comment>
<dbReference type="OrthoDB" id="10047021at2759"/>
<dbReference type="InParanoid" id="A0A6I8TR48"/>
<evidence type="ECO:0000256" key="4">
    <source>
        <dbReference type="ARBA" id="ARBA00022490"/>
    </source>
</evidence>
<comment type="function">
    <text evidence="1">Probable adenosyl-L-methionine (AdoMet)-dependent tRNA (uracil-O(2)-)-methyltransferase.</text>
</comment>
<dbReference type="GO" id="GO:0046872">
    <property type="term" value="F:metal ion binding"/>
    <property type="evidence" value="ECO:0007669"/>
    <property type="project" value="InterPro"/>
</dbReference>
<evidence type="ECO:0000256" key="6">
    <source>
        <dbReference type="ARBA" id="ARBA00022679"/>
    </source>
</evidence>
<name>A0A6I8TR48_AEDAE</name>
<comment type="similarity">
    <text evidence="3 10">Belongs to the TRM44 family.</text>
</comment>
<dbReference type="EnsemblMetazoa" id="AAEL014096-RB">
    <property type="protein sequence ID" value="AAEL014096-PB"/>
    <property type="gene ID" value="AAEL014096"/>
</dbReference>
<dbReference type="GO" id="GO:0005737">
    <property type="term" value="C:cytoplasm"/>
    <property type="evidence" value="ECO:0007669"/>
    <property type="project" value="UniProtKB-SubCell"/>
</dbReference>
<comment type="subcellular location">
    <subcellularLocation>
        <location evidence="2 10">Cytoplasm</location>
    </subcellularLocation>
</comment>
<evidence type="ECO:0000256" key="10">
    <source>
        <dbReference type="RuleBase" id="RU368004"/>
    </source>
</evidence>
<keyword evidence="4 10" id="KW-0963">Cytoplasm</keyword>
<organism evidence="11 12">
    <name type="scientific">Aedes aegypti</name>
    <name type="common">Yellowfever mosquito</name>
    <name type="synonym">Culex aegypti</name>
    <dbReference type="NCBI Taxonomy" id="7159"/>
    <lineage>
        <taxon>Eukaryota</taxon>
        <taxon>Metazoa</taxon>
        <taxon>Ecdysozoa</taxon>
        <taxon>Arthropoda</taxon>
        <taxon>Hexapoda</taxon>
        <taxon>Insecta</taxon>
        <taxon>Pterygota</taxon>
        <taxon>Neoptera</taxon>
        <taxon>Endopterygota</taxon>
        <taxon>Diptera</taxon>
        <taxon>Nematocera</taxon>
        <taxon>Culicoidea</taxon>
        <taxon>Culicidae</taxon>
        <taxon>Culicinae</taxon>
        <taxon>Aedini</taxon>
        <taxon>Aedes</taxon>
        <taxon>Stegomyia</taxon>
    </lineage>
</organism>
<accession>A0A6I8TR48</accession>
<dbReference type="AlphaFoldDB" id="A0A6I8TR48"/>
<dbReference type="InterPro" id="IPR000571">
    <property type="entry name" value="Znf_CCCH"/>
</dbReference>
<dbReference type="PANTHER" id="PTHR21210:SF0">
    <property type="entry name" value="TRNA (URACIL-O(2)-)-METHYLTRANSFERASE-RELATED"/>
    <property type="match status" value="1"/>
</dbReference>
<keyword evidence="6 10" id="KW-0808">Transferase</keyword>
<keyword evidence="7 10" id="KW-0949">S-adenosyl-L-methionine</keyword>
<dbReference type="InterPro" id="IPR029063">
    <property type="entry name" value="SAM-dependent_MTases_sf"/>
</dbReference>
<comment type="function">
    <text evidence="10">Adenosyl-L-methionine (AdoMet)-dependent tRNA (uracil-O(2)-)-methyltransferase.</text>
</comment>
<dbReference type="InterPro" id="IPR011671">
    <property type="entry name" value="tRNA_uracil_MeTrfase"/>
</dbReference>
<dbReference type="EC" id="2.1.1.211" evidence="10"/>
<evidence type="ECO:0000256" key="5">
    <source>
        <dbReference type="ARBA" id="ARBA00022603"/>
    </source>
</evidence>
<reference evidence="11" key="2">
    <citation type="submission" date="2020-05" db="UniProtKB">
        <authorList>
            <consortium name="EnsemblMetazoa"/>
        </authorList>
    </citation>
    <scope>IDENTIFICATION</scope>
    <source>
        <strain evidence="11">LVP_AGWG</strain>
    </source>
</reference>
<evidence type="ECO:0000256" key="1">
    <source>
        <dbReference type="ARBA" id="ARBA00002778"/>
    </source>
</evidence>
<dbReference type="FunCoup" id="A0A6I8TR48">
    <property type="interactions" value="1472"/>
</dbReference>
<proteinExistence type="inferred from homology"/>
<keyword evidence="5 10" id="KW-0489">Methyltransferase</keyword>
<evidence type="ECO:0000313" key="12">
    <source>
        <dbReference type="Proteomes" id="UP000008820"/>
    </source>
</evidence>